<gene>
    <name evidence="1" type="ORF">Cch02nite_72130</name>
</gene>
<sequence length="237" mass="25259">MRGKKGFHMRLSTWRRWRLPGAGVAAAAVLALTVGFGGQQQVQYDAQPESVAHSKEMYIFSSVDSMVATSHLVVYGTVTAVGQGRFTGADEDGTTTSQVRLRSVTIDVWDVMHNPKLSLVPPSIVLEEEGWDSQGRGYIVNGVAWSQVGDTGYFFLRRAVGNANAYELTSSDGRVLAKDGALQPSNTDRDLAGQIAAIQPDMFAVKVYNASQSYAAGTLGAAGTIGDQPESVEGPGE</sequence>
<accession>A0A8J3KD40</accession>
<evidence type="ECO:0000313" key="2">
    <source>
        <dbReference type="Proteomes" id="UP000619293"/>
    </source>
</evidence>
<proteinExistence type="predicted"/>
<dbReference type="Proteomes" id="UP000619293">
    <property type="component" value="Unassembled WGS sequence"/>
</dbReference>
<organism evidence="1 2">
    <name type="scientific">Catellatospora chokoriensis</name>
    <dbReference type="NCBI Taxonomy" id="310353"/>
    <lineage>
        <taxon>Bacteria</taxon>
        <taxon>Bacillati</taxon>
        <taxon>Actinomycetota</taxon>
        <taxon>Actinomycetes</taxon>
        <taxon>Micromonosporales</taxon>
        <taxon>Micromonosporaceae</taxon>
        <taxon>Catellatospora</taxon>
    </lineage>
</organism>
<dbReference type="AlphaFoldDB" id="A0A8J3KD40"/>
<keyword evidence="2" id="KW-1185">Reference proteome</keyword>
<name>A0A8J3KD40_9ACTN</name>
<comment type="caution">
    <text evidence="1">The sequence shown here is derived from an EMBL/GenBank/DDBJ whole genome shotgun (WGS) entry which is preliminary data.</text>
</comment>
<evidence type="ECO:0000313" key="1">
    <source>
        <dbReference type="EMBL" id="GIF93769.1"/>
    </source>
</evidence>
<reference evidence="1 2" key="1">
    <citation type="submission" date="2021-01" db="EMBL/GenBank/DDBJ databases">
        <title>Whole genome shotgun sequence of Catellatospora chokoriensis NBRC 107358.</title>
        <authorList>
            <person name="Komaki H."/>
            <person name="Tamura T."/>
        </authorList>
    </citation>
    <scope>NUCLEOTIDE SEQUENCE [LARGE SCALE GENOMIC DNA]</scope>
    <source>
        <strain evidence="1 2">NBRC 107358</strain>
    </source>
</reference>
<protein>
    <submittedName>
        <fullName evidence="1">Uncharacterized protein</fullName>
    </submittedName>
</protein>
<dbReference type="EMBL" id="BONG01000072">
    <property type="protein sequence ID" value="GIF93769.1"/>
    <property type="molecule type" value="Genomic_DNA"/>
</dbReference>